<reference evidence="2 3" key="1">
    <citation type="journal article" date="2020" name="ISME J.">
        <title>Uncovering the hidden diversity of litter-decomposition mechanisms in mushroom-forming fungi.</title>
        <authorList>
            <person name="Floudas D."/>
            <person name="Bentzer J."/>
            <person name="Ahren D."/>
            <person name="Johansson T."/>
            <person name="Persson P."/>
            <person name="Tunlid A."/>
        </authorList>
    </citation>
    <scope>NUCLEOTIDE SEQUENCE [LARGE SCALE GENOMIC DNA]</scope>
    <source>
        <strain evidence="2 3">CBS 661.87</strain>
    </source>
</reference>
<keyword evidence="3" id="KW-1185">Reference proteome</keyword>
<gene>
    <name evidence="2" type="ORF">D9615_007090</name>
</gene>
<feature type="region of interest" description="Disordered" evidence="1">
    <location>
        <begin position="1"/>
        <end position="20"/>
    </location>
</feature>
<dbReference type="AlphaFoldDB" id="A0A8H5M2K4"/>
<comment type="caution">
    <text evidence="2">The sequence shown here is derived from an EMBL/GenBank/DDBJ whole genome shotgun (WGS) entry which is preliminary data.</text>
</comment>
<dbReference type="Proteomes" id="UP000565441">
    <property type="component" value="Unassembled WGS sequence"/>
</dbReference>
<evidence type="ECO:0000256" key="1">
    <source>
        <dbReference type="SAM" id="MobiDB-lite"/>
    </source>
</evidence>
<sequence>MPARSMRGTGRRRGYFTRPGSPQILFQAPCPPHLRRTEMTSLPASCRFAHRSLPVDILLHFPSSFPCLLAFFMTPAPIPTVQRISGDPRRRRISSPASGCVSGAVRRTATSKYDYIPDLSPMVWDPILPFEHGVIPPVAPPRRAVLSIKSLRPCGDQRPVMSLIFFEYDQCLAPLPGT</sequence>
<dbReference type="EMBL" id="JAACJP010000019">
    <property type="protein sequence ID" value="KAF5378563.1"/>
    <property type="molecule type" value="Genomic_DNA"/>
</dbReference>
<organism evidence="2 3">
    <name type="scientific">Tricholomella constricta</name>
    <dbReference type="NCBI Taxonomy" id="117010"/>
    <lineage>
        <taxon>Eukaryota</taxon>
        <taxon>Fungi</taxon>
        <taxon>Dikarya</taxon>
        <taxon>Basidiomycota</taxon>
        <taxon>Agaricomycotina</taxon>
        <taxon>Agaricomycetes</taxon>
        <taxon>Agaricomycetidae</taxon>
        <taxon>Agaricales</taxon>
        <taxon>Tricholomatineae</taxon>
        <taxon>Lyophyllaceae</taxon>
        <taxon>Tricholomella</taxon>
    </lineage>
</organism>
<evidence type="ECO:0000313" key="2">
    <source>
        <dbReference type="EMBL" id="KAF5378563.1"/>
    </source>
</evidence>
<protein>
    <submittedName>
        <fullName evidence="2">Uncharacterized protein</fullName>
    </submittedName>
</protein>
<proteinExistence type="predicted"/>
<evidence type="ECO:0000313" key="3">
    <source>
        <dbReference type="Proteomes" id="UP000565441"/>
    </source>
</evidence>
<accession>A0A8H5M2K4</accession>
<name>A0A8H5M2K4_9AGAR</name>